<keyword evidence="1" id="KW-0812">Transmembrane</keyword>
<sequence>MGRDRRARVRCRFRPVALMIVAVPVALLAGLPQGPSPLEVLVRATRYVDALHGQLSALVAEERYQQRVRGGGGARRRLLRSDFLLIQPEGADRYYGFRDVFEVDRRPVRNRDERLAKLFLDGTASADRQIEGIRSESALYNIGAVERNFNTPTYALLFLRASHKLRFEFEGTTDVSLPLGLDDLSATEEIYVLRFRETWPRTIIRGRDGRNMPAEGRFWIESESGRVLATELNVEDQLLKATIAVAFEKNEELGHLVPSEMRERYDNREEVSRVDGTATYSRFRQFSVEVTESR</sequence>
<feature type="transmembrane region" description="Helical" evidence="1">
    <location>
        <begin position="12"/>
        <end position="31"/>
    </location>
</feature>
<keyword evidence="1" id="KW-1133">Transmembrane helix</keyword>
<accession>A0A381SKY2</accession>
<gene>
    <name evidence="2" type="ORF">METZ01_LOCUS57564</name>
</gene>
<keyword evidence="1" id="KW-0472">Membrane</keyword>
<proteinExistence type="predicted"/>
<organism evidence="2">
    <name type="scientific">marine metagenome</name>
    <dbReference type="NCBI Taxonomy" id="408172"/>
    <lineage>
        <taxon>unclassified sequences</taxon>
        <taxon>metagenomes</taxon>
        <taxon>ecological metagenomes</taxon>
    </lineage>
</organism>
<name>A0A381SKY2_9ZZZZ</name>
<evidence type="ECO:0000256" key="1">
    <source>
        <dbReference type="SAM" id="Phobius"/>
    </source>
</evidence>
<reference evidence="2" key="1">
    <citation type="submission" date="2018-05" db="EMBL/GenBank/DDBJ databases">
        <authorList>
            <person name="Lanie J.A."/>
            <person name="Ng W.-L."/>
            <person name="Kazmierczak K.M."/>
            <person name="Andrzejewski T.M."/>
            <person name="Davidsen T.M."/>
            <person name="Wayne K.J."/>
            <person name="Tettelin H."/>
            <person name="Glass J.I."/>
            <person name="Rusch D."/>
            <person name="Podicherti R."/>
            <person name="Tsui H.-C.T."/>
            <person name="Winkler M.E."/>
        </authorList>
    </citation>
    <scope>NUCLEOTIDE SEQUENCE</scope>
</reference>
<dbReference type="AlphaFoldDB" id="A0A381SKY2"/>
<evidence type="ECO:0000313" key="2">
    <source>
        <dbReference type="EMBL" id="SVA04710.1"/>
    </source>
</evidence>
<dbReference type="EMBL" id="UINC01003255">
    <property type="protein sequence ID" value="SVA04710.1"/>
    <property type="molecule type" value="Genomic_DNA"/>
</dbReference>
<protein>
    <recommendedName>
        <fullName evidence="3">MucB/RseB N-terminal domain-containing protein</fullName>
    </recommendedName>
</protein>
<evidence type="ECO:0008006" key="3">
    <source>
        <dbReference type="Google" id="ProtNLM"/>
    </source>
</evidence>